<dbReference type="EMBL" id="GL732607">
    <property type="protein sequence ID" value="EFX71778.1"/>
    <property type="molecule type" value="Genomic_DNA"/>
</dbReference>
<dbReference type="PhylomeDB" id="E9H906"/>
<dbReference type="Proteomes" id="UP000000305">
    <property type="component" value="Unassembled WGS sequence"/>
</dbReference>
<dbReference type="Gene3D" id="2.40.10.10">
    <property type="entry name" value="Trypsin-like serine proteases"/>
    <property type="match status" value="2"/>
</dbReference>
<dbReference type="InParanoid" id="E9H906"/>
<organism evidence="2 3">
    <name type="scientific">Daphnia pulex</name>
    <name type="common">Water flea</name>
    <dbReference type="NCBI Taxonomy" id="6669"/>
    <lineage>
        <taxon>Eukaryota</taxon>
        <taxon>Metazoa</taxon>
        <taxon>Ecdysozoa</taxon>
        <taxon>Arthropoda</taxon>
        <taxon>Crustacea</taxon>
        <taxon>Branchiopoda</taxon>
        <taxon>Diplostraca</taxon>
        <taxon>Cladocera</taxon>
        <taxon>Anomopoda</taxon>
        <taxon>Daphniidae</taxon>
        <taxon>Daphnia</taxon>
    </lineage>
</organism>
<dbReference type="HOGENOM" id="CLU_1994912_0_0_1"/>
<dbReference type="InterPro" id="IPR009003">
    <property type="entry name" value="Peptidase_S1_PA"/>
</dbReference>
<dbReference type="AlphaFoldDB" id="E9H906"/>
<dbReference type="InterPro" id="IPR001254">
    <property type="entry name" value="Trypsin_dom"/>
</dbReference>
<sequence length="125" mass="13328">MHQLSTPLVYISKVAPVILPPPLSELLDPPAGLDVTIAGFKDAGGWNLVFTSLLFQVSLQRLSLGLSETTDQYSQSCGGSIHDDSTILNAAHCVRGVNPASMLIVAEERASTAYPRKVALNRIAL</sequence>
<proteinExistence type="predicted"/>
<dbReference type="GO" id="GO:0004252">
    <property type="term" value="F:serine-type endopeptidase activity"/>
    <property type="evidence" value="ECO:0007669"/>
    <property type="project" value="InterPro"/>
</dbReference>
<dbReference type="GO" id="GO:0006508">
    <property type="term" value="P:proteolysis"/>
    <property type="evidence" value="ECO:0007669"/>
    <property type="project" value="InterPro"/>
</dbReference>
<name>E9H906_DAPPU</name>
<keyword evidence="3" id="KW-1185">Reference proteome</keyword>
<evidence type="ECO:0000259" key="1">
    <source>
        <dbReference type="Pfam" id="PF00089"/>
    </source>
</evidence>
<dbReference type="Pfam" id="PF00089">
    <property type="entry name" value="Trypsin"/>
    <property type="match status" value="1"/>
</dbReference>
<evidence type="ECO:0000313" key="3">
    <source>
        <dbReference type="Proteomes" id="UP000000305"/>
    </source>
</evidence>
<dbReference type="InterPro" id="IPR043504">
    <property type="entry name" value="Peptidase_S1_PA_chymotrypsin"/>
</dbReference>
<evidence type="ECO:0000313" key="2">
    <source>
        <dbReference type="EMBL" id="EFX71778.1"/>
    </source>
</evidence>
<protein>
    <recommendedName>
        <fullName evidence="1">Peptidase S1 domain-containing protein</fullName>
    </recommendedName>
</protein>
<feature type="domain" description="Peptidase S1" evidence="1">
    <location>
        <begin position="64"/>
        <end position="108"/>
    </location>
</feature>
<gene>
    <name evidence="2" type="ORF">DAPPUDRAFT_255354</name>
</gene>
<accession>E9H906</accession>
<dbReference type="KEGG" id="dpx:DAPPUDRAFT_255354"/>
<dbReference type="SUPFAM" id="SSF50494">
    <property type="entry name" value="Trypsin-like serine proteases"/>
    <property type="match status" value="1"/>
</dbReference>
<reference evidence="2 3" key="1">
    <citation type="journal article" date="2011" name="Science">
        <title>The ecoresponsive genome of Daphnia pulex.</title>
        <authorList>
            <person name="Colbourne J.K."/>
            <person name="Pfrender M.E."/>
            <person name="Gilbert D."/>
            <person name="Thomas W.K."/>
            <person name="Tucker A."/>
            <person name="Oakley T.H."/>
            <person name="Tokishita S."/>
            <person name="Aerts A."/>
            <person name="Arnold G.J."/>
            <person name="Basu M.K."/>
            <person name="Bauer D.J."/>
            <person name="Caceres C.E."/>
            <person name="Carmel L."/>
            <person name="Casola C."/>
            <person name="Choi J.H."/>
            <person name="Detter J.C."/>
            <person name="Dong Q."/>
            <person name="Dusheyko S."/>
            <person name="Eads B.D."/>
            <person name="Frohlich T."/>
            <person name="Geiler-Samerotte K.A."/>
            <person name="Gerlach D."/>
            <person name="Hatcher P."/>
            <person name="Jogdeo S."/>
            <person name="Krijgsveld J."/>
            <person name="Kriventseva E.V."/>
            <person name="Kultz D."/>
            <person name="Laforsch C."/>
            <person name="Lindquist E."/>
            <person name="Lopez J."/>
            <person name="Manak J.R."/>
            <person name="Muller J."/>
            <person name="Pangilinan J."/>
            <person name="Patwardhan R.P."/>
            <person name="Pitluck S."/>
            <person name="Pritham E.J."/>
            <person name="Rechtsteiner A."/>
            <person name="Rho M."/>
            <person name="Rogozin I.B."/>
            <person name="Sakarya O."/>
            <person name="Salamov A."/>
            <person name="Schaack S."/>
            <person name="Shapiro H."/>
            <person name="Shiga Y."/>
            <person name="Skalitzky C."/>
            <person name="Smith Z."/>
            <person name="Souvorov A."/>
            <person name="Sung W."/>
            <person name="Tang Z."/>
            <person name="Tsuchiya D."/>
            <person name="Tu H."/>
            <person name="Vos H."/>
            <person name="Wang M."/>
            <person name="Wolf Y.I."/>
            <person name="Yamagata H."/>
            <person name="Yamada T."/>
            <person name="Ye Y."/>
            <person name="Shaw J.R."/>
            <person name="Andrews J."/>
            <person name="Crease T.J."/>
            <person name="Tang H."/>
            <person name="Lucas S.M."/>
            <person name="Robertson H.M."/>
            <person name="Bork P."/>
            <person name="Koonin E.V."/>
            <person name="Zdobnov E.M."/>
            <person name="Grigoriev I.V."/>
            <person name="Lynch M."/>
            <person name="Boore J.L."/>
        </authorList>
    </citation>
    <scope>NUCLEOTIDE SEQUENCE [LARGE SCALE GENOMIC DNA]</scope>
</reference>